<feature type="binding site" description="axial binding residue" evidence="7">
    <location>
        <position position="90"/>
    </location>
    <ligand>
        <name>heme c</name>
        <dbReference type="ChEBI" id="CHEBI:61717"/>
    </ligand>
    <ligandPart>
        <name>Fe</name>
        <dbReference type="ChEBI" id="CHEBI:18248"/>
    </ligandPart>
</feature>
<sequence length="110" mass="11925">MNVRLSVSLFLLLLLAACGSQPELDSSITDQEPAETDLEYDVNAAEETYIASCIRCHGGDLSGQSGPSLIDNGFTPDEIQEILRNGQGTMPPINLQDEEAENLAKWLSTQ</sequence>
<dbReference type="AlphaFoldDB" id="A0A554A1X3"/>
<reference evidence="10 11" key="1">
    <citation type="submission" date="2019-07" db="EMBL/GenBank/DDBJ databases">
        <authorList>
            <person name="Park Y.J."/>
            <person name="Jeong S.E."/>
            <person name="Jung H.S."/>
        </authorList>
    </citation>
    <scope>NUCLEOTIDE SEQUENCE [LARGE SCALE GENOMIC DNA]</scope>
    <source>
        <strain evidence="11">P16(2019)</strain>
    </source>
</reference>
<name>A0A554A1X3_9BACI</name>
<keyword evidence="8" id="KW-0732">Signal</keyword>
<dbReference type="PROSITE" id="PS51257">
    <property type="entry name" value="PROKAR_LIPOPROTEIN"/>
    <property type="match status" value="1"/>
</dbReference>
<dbReference type="Gene3D" id="1.10.760.10">
    <property type="entry name" value="Cytochrome c-like domain"/>
    <property type="match status" value="1"/>
</dbReference>
<keyword evidence="1" id="KW-0813">Transport</keyword>
<feature type="binding site" description="covalent" evidence="6">
    <location>
        <position position="53"/>
    </location>
    <ligand>
        <name>heme c</name>
        <dbReference type="ChEBI" id="CHEBI:61717"/>
    </ligand>
</feature>
<evidence type="ECO:0000313" key="10">
    <source>
        <dbReference type="EMBL" id="TSB47687.1"/>
    </source>
</evidence>
<accession>A0A554A1X3</accession>
<keyword evidence="2 6" id="KW-0349">Heme</keyword>
<evidence type="ECO:0000256" key="6">
    <source>
        <dbReference type="PIRSR" id="PIRSR000025-1"/>
    </source>
</evidence>
<dbReference type="Proteomes" id="UP000318521">
    <property type="component" value="Unassembled WGS sequence"/>
</dbReference>
<protein>
    <submittedName>
        <fullName evidence="10">Cytochrome c</fullName>
    </submittedName>
</protein>
<evidence type="ECO:0000259" key="9">
    <source>
        <dbReference type="PROSITE" id="PS51007"/>
    </source>
</evidence>
<comment type="PTM">
    <text evidence="6">Binds 1 heme c group covalently per subunit.</text>
</comment>
<keyword evidence="11" id="KW-1185">Reference proteome</keyword>
<evidence type="ECO:0000256" key="2">
    <source>
        <dbReference type="ARBA" id="ARBA00022617"/>
    </source>
</evidence>
<evidence type="ECO:0000256" key="3">
    <source>
        <dbReference type="ARBA" id="ARBA00022723"/>
    </source>
</evidence>
<dbReference type="InterPro" id="IPR012218">
    <property type="entry name" value="Cyt_c_BACSU-c550-type"/>
</dbReference>
<dbReference type="InterPro" id="IPR051811">
    <property type="entry name" value="Cytochrome_c550/c551-like"/>
</dbReference>
<evidence type="ECO:0000256" key="5">
    <source>
        <dbReference type="ARBA" id="ARBA00023004"/>
    </source>
</evidence>
<feature type="domain" description="Cytochrome c" evidence="9">
    <location>
        <begin position="40"/>
        <end position="110"/>
    </location>
</feature>
<feature type="binding site" description="axial binding residue" evidence="7">
    <location>
        <position position="57"/>
    </location>
    <ligand>
        <name>heme c</name>
        <dbReference type="ChEBI" id="CHEBI:61717"/>
    </ligand>
    <ligandPart>
        <name>Fe</name>
        <dbReference type="ChEBI" id="CHEBI:18248"/>
    </ligandPart>
</feature>
<dbReference type="GO" id="GO:0005506">
    <property type="term" value="F:iron ion binding"/>
    <property type="evidence" value="ECO:0007669"/>
    <property type="project" value="InterPro"/>
</dbReference>
<evidence type="ECO:0000256" key="4">
    <source>
        <dbReference type="ARBA" id="ARBA00022982"/>
    </source>
</evidence>
<feature type="chain" id="PRO_5021917229" evidence="8">
    <location>
        <begin position="23"/>
        <end position="110"/>
    </location>
</feature>
<dbReference type="SUPFAM" id="SSF46626">
    <property type="entry name" value="Cytochrome c"/>
    <property type="match status" value="1"/>
</dbReference>
<dbReference type="PANTHER" id="PTHR37823">
    <property type="entry name" value="CYTOCHROME C-553-LIKE"/>
    <property type="match status" value="1"/>
</dbReference>
<dbReference type="GO" id="GO:0009055">
    <property type="term" value="F:electron transfer activity"/>
    <property type="evidence" value="ECO:0007669"/>
    <property type="project" value="InterPro"/>
</dbReference>
<dbReference type="GO" id="GO:0016020">
    <property type="term" value="C:membrane"/>
    <property type="evidence" value="ECO:0007669"/>
    <property type="project" value="InterPro"/>
</dbReference>
<feature type="binding site" description="covalent" evidence="6">
    <location>
        <position position="56"/>
    </location>
    <ligand>
        <name>heme c</name>
        <dbReference type="ChEBI" id="CHEBI:61717"/>
    </ligand>
</feature>
<organism evidence="10 11">
    <name type="scientific">Alkalicoccobacillus porphyridii</name>
    <dbReference type="NCBI Taxonomy" id="2597270"/>
    <lineage>
        <taxon>Bacteria</taxon>
        <taxon>Bacillati</taxon>
        <taxon>Bacillota</taxon>
        <taxon>Bacilli</taxon>
        <taxon>Bacillales</taxon>
        <taxon>Bacillaceae</taxon>
        <taxon>Alkalicoccobacillus</taxon>
    </lineage>
</organism>
<dbReference type="EMBL" id="VLXZ01000002">
    <property type="protein sequence ID" value="TSB47687.1"/>
    <property type="molecule type" value="Genomic_DNA"/>
</dbReference>
<dbReference type="GO" id="GO:0020037">
    <property type="term" value="F:heme binding"/>
    <property type="evidence" value="ECO:0007669"/>
    <property type="project" value="InterPro"/>
</dbReference>
<comment type="caution">
    <text evidence="10">The sequence shown here is derived from an EMBL/GenBank/DDBJ whole genome shotgun (WGS) entry which is preliminary data.</text>
</comment>
<dbReference type="PIRSF" id="PIRSF000025">
    <property type="entry name" value="Cytc_Bsub_c550"/>
    <property type="match status" value="1"/>
</dbReference>
<evidence type="ECO:0000256" key="7">
    <source>
        <dbReference type="PIRSR" id="PIRSR000025-2"/>
    </source>
</evidence>
<dbReference type="OrthoDB" id="7933886at2"/>
<dbReference type="PANTHER" id="PTHR37823:SF4">
    <property type="entry name" value="MENAQUINOL-CYTOCHROME C REDUCTASE CYTOCHROME B_C SUBUNIT"/>
    <property type="match status" value="1"/>
</dbReference>
<proteinExistence type="predicted"/>
<keyword evidence="3 7" id="KW-0479">Metal-binding</keyword>
<keyword evidence="4" id="KW-0249">Electron transport</keyword>
<dbReference type="Pfam" id="PF13442">
    <property type="entry name" value="Cytochrome_CBB3"/>
    <property type="match status" value="1"/>
</dbReference>
<evidence type="ECO:0000313" key="11">
    <source>
        <dbReference type="Proteomes" id="UP000318521"/>
    </source>
</evidence>
<dbReference type="PROSITE" id="PS51007">
    <property type="entry name" value="CYTC"/>
    <property type="match status" value="1"/>
</dbReference>
<evidence type="ECO:0000256" key="1">
    <source>
        <dbReference type="ARBA" id="ARBA00022448"/>
    </source>
</evidence>
<feature type="signal peptide" evidence="8">
    <location>
        <begin position="1"/>
        <end position="22"/>
    </location>
</feature>
<evidence type="ECO:0000256" key="8">
    <source>
        <dbReference type="SAM" id="SignalP"/>
    </source>
</evidence>
<keyword evidence="5 7" id="KW-0408">Iron</keyword>
<dbReference type="RefSeq" id="WP_143847159.1">
    <property type="nucleotide sequence ID" value="NZ_VLXZ01000002.1"/>
</dbReference>
<dbReference type="InterPro" id="IPR009056">
    <property type="entry name" value="Cyt_c-like_dom"/>
</dbReference>
<gene>
    <name evidence="10" type="ORF">FN960_03990</name>
</gene>
<dbReference type="InterPro" id="IPR036909">
    <property type="entry name" value="Cyt_c-like_dom_sf"/>
</dbReference>